<dbReference type="RefSeq" id="WP_350447648.1">
    <property type="nucleotide sequence ID" value="NZ_CP158373.1"/>
</dbReference>
<organism evidence="2">
    <name type="scientific">Pseudomonas solani</name>
    <dbReference type="NCBI Taxonomy" id="2731552"/>
    <lineage>
        <taxon>Bacteria</taxon>
        <taxon>Pseudomonadati</taxon>
        <taxon>Pseudomonadota</taxon>
        <taxon>Gammaproteobacteria</taxon>
        <taxon>Pseudomonadales</taxon>
        <taxon>Pseudomonadaceae</taxon>
        <taxon>Pseudomonas</taxon>
    </lineage>
</organism>
<dbReference type="GO" id="GO:0003677">
    <property type="term" value="F:DNA binding"/>
    <property type="evidence" value="ECO:0007669"/>
    <property type="project" value="InterPro"/>
</dbReference>
<keyword evidence="1" id="KW-0233">DNA recombination</keyword>
<evidence type="ECO:0000313" key="2">
    <source>
        <dbReference type="EMBL" id="XBY64914.1"/>
    </source>
</evidence>
<dbReference type="InterPro" id="IPR048120">
    <property type="entry name" value="Integrase-like"/>
</dbReference>
<dbReference type="EMBL" id="CP158373">
    <property type="protein sequence ID" value="XBY64914.1"/>
    <property type="molecule type" value="Genomic_DNA"/>
</dbReference>
<dbReference type="GO" id="GO:0006310">
    <property type="term" value="P:DNA recombination"/>
    <property type="evidence" value="ECO:0007669"/>
    <property type="project" value="UniProtKB-KW"/>
</dbReference>
<dbReference type="AlphaFoldDB" id="A0AAU7Y420"/>
<dbReference type="InterPro" id="IPR013762">
    <property type="entry name" value="Integrase-like_cat_sf"/>
</dbReference>
<dbReference type="InterPro" id="IPR011010">
    <property type="entry name" value="DNA_brk_join_enz"/>
</dbReference>
<reference evidence="2" key="1">
    <citation type="submission" date="2023-08" db="EMBL/GenBank/DDBJ databases">
        <title>Increased levels of nutrients transform a symbiont into a lethal pathobiont.</title>
        <authorList>
            <person name="Lachnit T."/>
            <person name="Ulrich L."/>
            <person name="Willmer F.M."/>
            <person name="Hasenbein T."/>
            <person name="Steiner L.X."/>
            <person name="Wolters M."/>
            <person name="Herbst E.M."/>
            <person name="Deines P."/>
        </authorList>
    </citation>
    <scope>NUCLEOTIDE SEQUENCE</scope>
    <source>
        <strain evidence="2">T3</strain>
    </source>
</reference>
<dbReference type="Gene3D" id="1.10.443.10">
    <property type="entry name" value="Intergrase catalytic core"/>
    <property type="match status" value="1"/>
</dbReference>
<dbReference type="SUPFAM" id="SSF56349">
    <property type="entry name" value="DNA breaking-rejoining enzymes"/>
    <property type="match status" value="1"/>
</dbReference>
<name>A0AAU7Y420_9PSED</name>
<dbReference type="GO" id="GO:0015074">
    <property type="term" value="P:DNA integration"/>
    <property type="evidence" value="ECO:0007669"/>
    <property type="project" value="InterPro"/>
</dbReference>
<dbReference type="NCBIfam" id="NF041502">
    <property type="entry name" value="integrase_1"/>
    <property type="match status" value="1"/>
</dbReference>
<proteinExistence type="predicted"/>
<sequence>MDKKTAVITNWDSTPELPAIALTRSGVRFDPRSDRWAYREAIDTVNLDFSKWLVADSLLLSVKYVLLWYAENLSSAHLSNMHKRFAHCLKFLCSGRSRPLVEITSADLINYKNSLAEENSWYFGSLAGFLKKWHSLGYPGVAAEAVILLKQLRVRGNRKGEAVLTHDPIHGPFTDIEFESLQSSLDKSYANGDVDREGYLLAYLFMLCGQRPVQYAAMKVCDVESVYMRDGAIIYTVRIPRAKQRNKLSRSEFKDYVLIPKIGALLVEYCCEVRERFDGLLWDQSQAPLFPAKRRFSEGVHGFEHHRTTQTIADLLEKTLRKLNAISERTGRLLHITATRFRRTLATRAAMEGHGELIIAELLDHTDTQNVGVYIEARPEILERIDRTLALQLAPMAQAFAGMIIQDESHARRAGDPSSRVCDPRFDPSMKPMGNCGKHGFCGSVAPIACYTCVNFQPWADGPHEDVLAFLLGERDRLASQTDMRIASVNDRTILAVAEVVRRCEEIRSGKADCNG</sequence>
<accession>A0AAU7Y420</accession>
<evidence type="ECO:0000256" key="1">
    <source>
        <dbReference type="ARBA" id="ARBA00023172"/>
    </source>
</evidence>
<protein>
    <submittedName>
        <fullName evidence="2">Site-specific integrase</fullName>
    </submittedName>
</protein>
<gene>
    <name evidence="2" type="ORF">ABS648_03895</name>
</gene>